<evidence type="ECO:0000256" key="4">
    <source>
        <dbReference type="ARBA" id="ARBA00022741"/>
    </source>
</evidence>
<evidence type="ECO:0000256" key="1">
    <source>
        <dbReference type="ARBA" id="ARBA00001936"/>
    </source>
</evidence>
<dbReference type="Pfam" id="PF01931">
    <property type="entry name" value="NTPase_I-T"/>
    <property type="match status" value="1"/>
</dbReference>
<dbReference type="InterPro" id="IPR026533">
    <property type="entry name" value="NTPase/PRRC1"/>
</dbReference>
<dbReference type="Gene3D" id="3.90.950.10">
    <property type="match status" value="1"/>
</dbReference>
<dbReference type="SUPFAM" id="SSF52972">
    <property type="entry name" value="ITPase-like"/>
    <property type="match status" value="1"/>
</dbReference>
<keyword evidence="6" id="KW-0460">Magnesium</keyword>
<evidence type="ECO:0000256" key="8">
    <source>
        <dbReference type="ARBA" id="ARBA00023211"/>
    </source>
</evidence>
<keyword evidence="5" id="KW-0378">Hydrolase</keyword>
<dbReference type="Proteomes" id="UP000551878">
    <property type="component" value="Unassembled WGS sequence"/>
</dbReference>
<dbReference type="InterPro" id="IPR029001">
    <property type="entry name" value="ITPase-like_fam"/>
</dbReference>
<keyword evidence="14" id="KW-1185">Reference proteome</keyword>
<comment type="caution">
    <text evidence="13">The sequence shown here is derived from an EMBL/GenBank/DDBJ whole genome shotgun (WGS) entry which is preliminary data.</text>
</comment>
<name>A0A840QN72_9BACI</name>
<evidence type="ECO:0000256" key="6">
    <source>
        <dbReference type="ARBA" id="ARBA00022842"/>
    </source>
</evidence>
<reference evidence="13 14" key="1">
    <citation type="submission" date="2020-08" db="EMBL/GenBank/DDBJ databases">
        <title>Genomic Encyclopedia of Type Strains, Phase IV (KMG-IV): sequencing the most valuable type-strain genomes for metagenomic binning, comparative biology and taxonomic classification.</title>
        <authorList>
            <person name="Goeker M."/>
        </authorList>
    </citation>
    <scope>NUCLEOTIDE SEQUENCE [LARGE SCALE GENOMIC DNA]</scope>
    <source>
        <strain evidence="13 14">DSM 24696</strain>
    </source>
</reference>
<evidence type="ECO:0000256" key="5">
    <source>
        <dbReference type="ARBA" id="ARBA00022801"/>
    </source>
</evidence>
<dbReference type="InterPro" id="IPR050299">
    <property type="entry name" value="YjjX_NTPase"/>
</dbReference>
<comment type="cofactor">
    <cofactor evidence="1">
        <name>Mn(2+)</name>
        <dbReference type="ChEBI" id="CHEBI:29035"/>
    </cofactor>
</comment>
<dbReference type="EMBL" id="JACHHB010000003">
    <property type="protein sequence ID" value="MBB5172790.1"/>
    <property type="molecule type" value="Genomic_DNA"/>
</dbReference>
<evidence type="ECO:0000256" key="9">
    <source>
        <dbReference type="ARBA" id="ARBA00038901"/>
    </source>
</evidence>
<dbReference type="AlphaFoldDB" id="A0A840QN72"/>
<evidence type="ECO:0000259" key="12">
    <source>
        <dbReference type="Pfam" id="PF01931"/>
    </source>
</evidence>
<gene>
    <name evidence="13" type="ORF">HNQ41_000934</name>
</gene>
<comment type="cofactor">
    <cofactor evidence="2">
        <name>Mg(2+)</name>
        <dbReference type="ChEBI" id="CHEBI:18420"/>
    </cofactor>
</comment>
<evidence type="ECO:0000313" key="14">
    <source>
        <dbReference type="Proteomes" id="UP000551878"/>
    </source>
</evidence>
<comment type="catalytic activity">
    <reaction evidence="10">
        <text>ITP + H2O = IDP + phosphate + H(+)</text>
        <dbReference type="Rhea" id="RHEA:28330"/>
        <dbReference type="ChEBI" id="CHEBI:15377"/>
        <dbReference type="ChEBI" id="CHEBI:15378"/>
        <dbReference type="ChEBI" id="CHEBI:43474"/>
        <dbReference type="ChEBI" id="CHEBI:58280"/>
        <dbReference type="ChEBI" id="CHEBI:61402"/>
        <dbReference type="EC" id="3.6.1.73"/>
    </reaction>
</comment>
<dbReference type="EC" id="3.6.1.73" evidence="9"/>
<keyword evidence="3" id="KW-0479">Metal-binding</keyword>
<dbReference type="PANTHER" id="PTHR34699:SF2">
    <property type="entry name" value="NON-CANONICAL PURINE NTP PHOSPHATASE_PRRC1 DOMAIN-CONTAINING PROTEIN"/>
    <property type="match status" value="1"/>
</dbReference>
<comment type="catalytic activity">
    <reaction evidence="11">
        <text>XTP + H2O = XDP + phosphate + H(+)</text>
        <dbReference type="Rhea" id="RHEA:28406"/>
        <dbReference type="ChEBI" id="CHEBI:15377"/>
        <dbReference type="ChEBI" id="CHEBI:15378"/>
        <dbReference type="ChEBI" id="CHEBI:43474"/>
        <dbReference type="ChEBI" id="CHEBI:59884"/>
        <dbReference type="ChEBI" id="CHEBI:61314"/>
        <dbReference type="EC" id="3.6.1.73"/>
    </reaction>
</comment>
<feature type="domain" description="Non-canonical purine NTP phosphatase/PRRC1" evidence="12">
    <location>
        <begin position="7"/>
        <end position="158"/>
    </location>
</feature>
<keyword evidence="4" id="KW-0547">Nucleotide-binding</keyword>
<evidence type="ECO:0000256" key="11">
    <source>
        <dbReference type="ARBA" id="ARBA00048781"/>
    </source>
</evidence>
<evidence type="ECO:0000256" key="3">
    <source>
        <dbReference type="ARBA" id="ARBA00022723"/>
    </source>
</evidence>
<sequence length="170" mass="18624">MKSIVVGSTNRVKINAVSRVFQPYGYEVYSQDVPSFVSEQPYSQNETKRGAANRAEGALSSSHAMAAIGLEGGIVDEDDSMWLCNWGALKTDDGQLFFTSGLGLPIPKDVAHLIRSGHTLGEAIDQWTHKHQVSKNEGTVGILTNGFVSRTDLFEMIVRGLFGQWSFSKK</sequence>
<accession>A0A840QN72</accession>
<keyword evidence="7" id="KW-0546">Nucleotide metabolism</keyword>
<dbReference type="GO" id="GO:0009117">
    <property type="term" value="P:nucleotide metabolic process"/>
    <property type="evidence" value="ECO:0007669"/>
    <property type="project" value="UniProtKB-KW"/>
</dbReference>
<evidence type="ECO:0000256" key="7">
    <source>
        <dbReference type="ARBA" id="ARBA00023080"/>
    </source>
</evidence>
<dbReference type="GO" id="GO:0046872">
    <property type="term" value="F:metal ion binding"/>
    <property type="evidence" value="ECO:0007669"/>
    <property type="project" value="UniProtKB-KW"/>
</dbReference>
<dbReference type="PANTHER" id="PTHR34699">
    <property type="match status" value="1"/>
</dbReference>
<evidence type="ECO:0000256" key="10">
    <source>
        <dbReference type="ARBA" id="ARBA00048174"/>
    </source>
</evidence>
<dbReference type="GO" id="GO:0103023">
    <property type="term" value="F:ITPase activity"/>
    <property type="evidence" value="ECO:0007669"/>
    <property type="project" value="UniProtKB-EC"/>
</dbReference>
<protein>
    <recommendedName>
        <fullName evidence="9">inosine/xanthosine triphosphatase</fullName>
        <ecNumber evidence="9">3.6.1.73</ecNumber>
    </recommendedName>
</protein>
<evidence type="ECO:0000313" key="13">
    <source>
        <dbReference type="EMBL" id="MBB5172790.1"/>
    </source>
</evidence>
<dbReference type="RefSeq" id="WP_184663246.1">
    <property type="nucleotide sequence ID" value="NZ_JACHHB010000003.1"/>
</dbReference>
<organism evidence="13 14">
    <name type="scientific">Texcoconibacillus texcoconensis</name>
    <dbReference type="NCBI Taxonomy" id="1095777"/>
    <lineage>
        <taxon>Bacteria</taxon>
        <taxon>Bacillati</taxon>
        <taxon>Bacillota</taxon>
        <taxon>Bacilli</taxon>
        <taxon>Bacillales</taxon>
        <taxon>Bacillaceae</taxon>
        <taxon>Texcoconibacillus</taxon>
    </lineage>
</organism>
<proteinExistence type="predicted"/>
<evidence type="ECO:0000256" key="2">
    <source>
        <dbReference type="ARBA" id="ARBA00001946"/>
    </source>
</evidence>
<dbReference type="GO" id="GO:0000166">
    <property type="term" value="F:nucleotide binding"/>
    <property type="evidence" value="ECO:0007669"/>
    <property type="project" value="UniProtKB-KW"/>
</dbReference>
<keyword evidence="8" id="KW-0464">Manganese</keyword>